<evidence type="ECO:0000313" key="2">
    <source>
        <dbReference type="Proteomes" id="UP001597548"/>
    </source>
</evidence>
<proteinExistence type="predicted"/>
<dbReference type="InterPro" id="IPR032577">
    <property type="entry name" value="DUF4920"/>
</dbReference>
<reference evidence="2" key="1">
    <citation type="journal article" date="2019" name="Int. J. Syst. Evol. Microbiol.">
        <title>The Global Catalogue of Microorganisms (GCM) 10K type strain sequencing project: providing services to taxonomists for standard genome sequencing and annotation.</title>
        <authorList>
            <consortium name="The Broad Institute Genomics Platform"/>
            <consortium name="The Broad Institute Genome Sequencing Center for Infectious Disease"/>
            <person name="Wu L."/>
            <person name="Ma J."/>
        </authorList>
    </citation>
    <scope>NUCLEOTIDE SEQUENCE [LARGE SCALE GENOMIC DNA]</scope>
    <source>
        <strain evidence="2">KCTC 32514</strain>
    </source>
</reference>
<evidence type="ECO:0000313" key="1">
    <source>
        <dbReference type="EMBL" id="MFD2914840.1"/>
    </source>
</evidence>
<dbReference type="Proteomes" id="UP001597548">
    <property type="component" value="Unassembled WGS sequence"/>
</dbReference>
<sequence>MKHILTVVFTVLLLVSCKEEKKAEGDLATVETEAQTELQDVKYASFGKKIIASDALSAERMAVHYSNMKVGDTIDAKMIAKVDEVCQAKGCWMKLDLPDGEQVMVKFKDYGFFMPKDISGKEVIINGKAYVNEVPVDEQRHYAEDGGATPEEIAKITEPKKTLSFEADGVLLKED</sequence>
<name>A0ABW5ZQX4_9FLAO</name>
<dbReference type="PROSITE" id="PS51257">
    <property type="entry name" value="PROKAR_LIPOPROTEIN"/>
    <property type="match status" value="1"/>
</dbReference>
<accession>A0ABW5ZQX4</accession>
<dbReference type="EMBL" id="JBHUOS010000001">
    <property type="protein sequence ID" value="MFD2914840.1"/>
    <property type="molecule type" value="Genomic_DNA"/>
</dbReference>
<protein>
    <submittedName>
        <fullName evidence="1">DUF4920 domain-containing protein</fullName>
    </submittedName>
</protein>
<dbReference type="Pfam" id="PF16267">
    <property type="entry name" value="DUF4920"/>
    <property type="match status" value="1"/>
</dbReference>
<comment type="caution">
    <text evidence="1">The sequence shown here is derived from an EMBL/GenBank/DDBJ whole genome shotgun (WGS) entry which is preliminary data.</text>
</comment>
<gene>
    <name evidence="1" type="ORF">ACFS29_04255</name>
</gene>
<organism evidence="1 2">
    <name type="scientific">Psychroserpens luteus</name>
    <dbReference type="NCBI Taxonomy" id="1434066"/>
    <lineage>
        <taxon>Bacteria</taxon>
        <taxon>Pseudomonadati</taxon>
        <taxon>Bacteroidota</taxon>
        <taxon>Flavobacteriia</taxon>
        <taxon>Flavobacteriales</taxon>
        <taxon>Flavobacteriaceae</taxon>
        <taxon>Psychroserpens</taxon>
    </lineage>
</organism>
<dbReference type="RefSeq" id="WP_194507490.1">
    <property type="nucleotide sequence ID" value="NZ_JADILU010000003.1"/>
</dbReference>
<keyword evidence="2" id="KW-1185">Reference proteome</keyword>